<keyword evidence="3" id="KW-1185">Reference proteome</keyword>
<proteinExistence type="predicted"/>
<gene>
    <name evidence="2" type="ORF">ACFQ1S_05445</name>
</gene>
<evidence type="ECO:0000256" key="1">
    <source>
        <dbReference type="SAM" id="Phobius"/>
    </source>
</evidence>
<sequence>MAANLRLIRSPVRTGDYVPGMNPVAIAVVVIAAFVMSSVYYVITGKARAELLGTDPQARPEPWKPLVELVRDQPSGSPGREAGA</sequence>
<evidence type="ECO:0000313" key="3">
    <source>
        <dbReference type="Proteomes" id="UP001597045"/>
    </source>
</evidence>
<name>A0ABW3M336_9PSEU</name>
<dbReference type="EMBL" id="JBHTIS010000198">
    <property type="protein sequence ID" value="MFD1045075.1"/>
    <property type="molecule type" value="Genomic_DNA"/>
</dbReference>
<protein>
    <submittedName>
        <fullName evidence="2">Uncharacterized protein</fullName>
    </submittedName>
</protein>
<keyword evidence="1" id="KW-0472">Membrane</keyword>
<accession>A0ABW3M336</accession>
<reference evidence="3" key="1">
    <citation type="journal article" date="2019" name="Int. J. Syst. Evol. Microbiol.">
        <title>The Global Catalogue of Microorganisms (GCM) 10K type strain sequencing project: providing services to taxonomists for standard genome sequencing and annotation.</title>
        <authorList>
            <consortium name="The Broad Institute Genomics Platform"/>
            <consortium name="The Broad Institute Genome Sequencing Center for Infectious Disease"/>
            <person name="Wu L."/>
            <person name="Ma J."/>
        </authorList>
    </citation>
    <scope>NUCLEOTIDE SEQUENCE [LARGE SCALE GENOMIC DNA]</scope>
    <source>
        <strain evidence="3">JCM 31486</strain>
    </source>
</reference>
<feature type="transmembrane region" description="Helical" evidence="1">
    <location>
        <begin position="20"/>
        <end position="43"/>
    </location>
</feature>
<keyword evidence="1" id="KW-1133">Transmembrane helix</keyword>
<organism evidence="2 3">
    <name type="scientific">Kibdelosporangium lantanae</name>
    <dbReference type="NCBI Taxonomy" id="1497396"/>
    <lineage>
        <taxon>Bacteria</taxon>
        <taxon>Bacillati</taxon>
        <taxon>Actinomycetota</taxon>
        <taxon>Actinomycetes</taxon>
        <taxon>Pseudonocardiales</taxon>
        <taxon>Pseudonocardiaceae</taxon>
        <taxon>Kibdelosporangium</taxon>
    </lineage>
</organism>
<keyword evidence="1" id="KW-0812">Transmembrane</keyword>
<evidence type="ECO:0000313" key="2">
    <source>
        <dbReference type="EMBL" id="MFD1045075.1"/>
    </source>
</evidence>
<comment type="caution">
    <text evidence="2">The sequence shown here is derived from an EMBL/GenBank/DDBJ whole genome shotgun (WGS) entry which is preliminary data.</text>
</comment>
<dbReference type="Proteomes" id="UP001597045">
    <property type="component" value="Unassembled WGS sequence"/>
</dbReference>